<dbReference type="PROSITE" id="PS50088">
    <property type="entry name" value="ANK_REPEAT"/>
    <property type="match status" value="2"/>
</dbReference>
<accession>A0ABS1K2K7</accession>
<organism evidence="5 6">
    <name type="scientific">Sinomonas cellulolyticus</name>
    <dbReference type="NCBI Taxonomy" id="2801916"/>
    <lineage>
        <taxon>Bacteria</taxon>
        <taxon>Bacillati</taxon>
        <taxon>Actinomycetota</taxon>
        <taxon>Actinomycetes</taxon>
        <taxon>Micrococcales</taxon>
        <taxon>Micrococcaceae</taxon>
        <taxon>Sinomonas</taxon>
    </lineage>
</organism>
<dbReference type="SMART" id="SM00248">
    <property type="entry name" value="ANK"/>
    <property type="match status" value="3"/>
</dbReference>
<dbReference type="PANTHER" id="PTHR24171">
    <property type="entry name" value="ANKYRIN REPEAT DOMAIN-CONTAINING PROTEIN 39-RELATED"/>
    <property type="match status" value="1"/>
</dbReference>
<evidence type="ECO:0000256" key="3">
    <source>
        <dbReference type="PROSITE-ProRule" id="PRU00023"/>
    </source>
</evidence>
<evidence type="ECO:0000313" key="5">
    <source>
        <dbReference type="EMBL" id="MBL0705547.1"/>
    </source>
</evidence>
<dbReference type="RefSeq" id="WP_189693864.1">
    <property type="nucleotide sequence ID" value="NZ_BNCM01000007.1"/>
</dbReference>
<dbReference type="Gene3D" id="1.25.40.20">
    <property type="entry name" value="Ankyrin repeat-containing domain"/>
    <property type="match status" value="1"/>
</dbReference>
<sequence>MSAESEPRRVSDPAGRSPLHYAALEDDPKAVARLLAGRTSPDVADRQGFTPLHLAAQEFATAAATRLIEAGAKVDAENVFGDTPLWVAVFNSKGRGELIGLLRAHGADPLHANASGQSPVGLARLIANYDVAQYFADVPG</sequence>
<evidence type="ECO:0000256" key="2">
    <source>
        <dbReference type="ARBA" id="ARBA00023043"/>
    </source>
</evidence>
<reference evidence="5 6" key="1">
    <citation type="submission" date="2021-01" db="EMBL/GenBank/DDBJ databases">
        <title>Genome public.</title>
        <authorList>
            <person name="Liu C."/>
            <person name="Sun Q."/>
        </authorList>
    </citation>
    <scope>NUCLEOTIDE SEQUENCE [LARGE SCALE GENOMIC DNA]</scope>
    <source>
        <strain evidence="5 6">JC656</strain>
    </source>
</reference>
<feature type="repeat" description="ANK" evidence="3">
    <location>
        <begin position="47"/>
        <end position="79"/>
    </location>
</feature>
<dbReference type="EMBL" id="JAERRC010000022">
    <property type="protein sequence ID" value="MBL0705547.1"/>
    <property type="molecule type" value="Genomic_DNA"/>
</dbReference>
<comment type="caution">
    <text evidence="5">The sequence shown here is derived from an EMBL/GenBank/DDBJ whole genome shotgun (WGS) entry which is preliminary data.</text>
</comment>
<dbReference type="Pfam" id="PF12796">
    <property type="entry name" value="Ank_2"/>
    <property type="match status" value="1"/>
</dbReference>
<evidence type="ECO:0000256" key="4">
    <source>
        <dbReference type="SAM" id="MobiDB-lite"/>
    </source>
</evidence>
<gene>
    <name evidence="5" type="ORF">JJE72_08515</name>
</gene>
<dbReference type="PANTHER" id="PTHR24171:SF9">
    <property type="entry name" value="ANKYRIN REPEAT DOMAIN-CONTAINING PROTEIN 39"/>
    <property type="match status" value="1"/>
</dbReference>
<evidence type="ECO:0000313" key="6">
    <source>
        <dbReference type="Proteomes" id="UP000639051"/>
    </source>
</evidence>
<dbReference type="InterPro" id="IPR002110">
    <property type="entry name" value="Ankyrin_rpt"/>
</dbReference>
<keyword evidence="1" id="KW-0677">Repeat</keyword>
<evidence type="ECO:0000256" key="1">
    <source>
        <dbReference type="ARBA" id="ARBA00022737"/>
    </source>
</evidence>
<protein>
    <submittedName>
        <fullName evidence="5">Ankyrin repeat domain-containing protein</fullName>
    </submittedName>
</protein>
<feature type="compositionally biased region" description="Basic and acidic residues" evidence="4">
    <location>
        <begin position="1"/>
        <end position="11"/>
    </location>
</feature>
<dbReference type="Proteomes" id="UP000639051">
    <property type="component" value="Unassembled WGS sequence"/>
</dbReference>
<dbReference type="SUPFAM" id="SSF48403">
    <property type="entry name" value="Ankyrin repeat"/>
    <property type="match status" value="1"/>
</dbReference>
<keyword evidence="2 3" id="KW-0040">ANK repeat</keyword>
<keyword evidence="6" id="KW-1185">Reference proteome</keyword>
<name>A0ABS1K2K7_9MICC</name>
<dbReference type="InterPro" id="IPR036770">
    <property type="entry name" value="Ankyrin_rpt-contain_sf"/>
</dbReference>
<dbReference type="PROSITE" id="PS50297">
    <property type="entry name" value="ANK_REP_REGION"/>
    <property type="match status" value="1"/>
</dbReference>
<feature type="region of interest" description="Disordered" evidence="4">
    <location>
        <begin position="1"/>
        <end position="22"/>
    </location>
</feature>
<feature type="repeat" description="ANK" evidence="3">
    <location>
        <begin position="14"/>
        <end position="46"/>
    </location>
</feature>
<proteinExistence type="predicted"/>